<protein>
    <submittedName>
        <fullName evidence="1">DUF2808 domain-containing protein</fullName>
    </submittedName>
</protein>
<dbReference type="Proteomes" id="UP000606396">
    <property type="component" value="Unassembled WGS sequence"/>
</dbReference>
<accession>A0ABR8H981</accession>
<gene>
    <name evidence="1" type="ORF">H6G94_10185</name>
</gene>
<dbReference type="RefSeq" id="WP_190949330.1">
    <property type="nucleotide sequence ID" value="NZ_JACJTC010000006.1"/>
</dbReference>
<keyword evidence="2" id="KW-1185">Reference proteome</keyword>
<reference evidence="1 2" key="1">
    <citation type="journal article" date="2020" name="ISME J.">
        <title>Comparative genomics reveals insights into cyanobacterial evolution and habitat adaptation.</title>
        <authorList>
            <person name="Chen M.Y."/>
            <person name="Teng W.K."/>
            <person name="Zhao L."/>
            <person name="Hu C.X."/>
            <person name="Zhou Y.K."/>
            <person name="Han B.P."/>
            <person name="Song L.R."/>
            <person name="Shu W.S."/>
        </authorList>
    </citation>
    <scope>NUCLEOTIDE SEQUENCE [LARGE SCALE GENOMIC DNA]</scope>
    <source>
        <strain evidence="1 2">FACHB-252</strain>
    </source>
</reference>
<name>A0ABR8H981_NOSPU</name>
<organism evidence="1 2">
    <name type="scientific">Nostoc punctiforme FACHB-252</name>
    <dbReference type="NCBI Taxonomy" id="1357509"/>
    <lineage>
        <taxon>Bacteria</taxon>
        <taxon>Bacillati</taxon>
        <taxon>Cyanobacteriota</taxon>
        <taxon>Cyanophyceae</taxon>
        <taxon>Nostocales</taxon>
        <taxon>Nostocaceae</taxon>
        <taxon>Nostoc</taxon>
    </lineage>
</organism>
<proteinExistence type="predicted"/>
<evidence type="ECO:0000313" key="1">
    <source>
        <dbReference type="EMBL" id="MBD2611638.1"/>
    </source>
</evidence>
<dbReference type="EMBL" id="JACJTC010000006">
    <property type="protein sequence ID" value="MBD2611638.1"/>
    <property type="molecule type" value="Genomic_DNA"/>
</dbReference>
<comment type="caution">
    <text evidence="1">The sequence shown here is derived from an EMBL/GenBank/DDBJ whole genome shotgun (WGS) entry which is preliminary data.</text>
</comment>
<dbReference type="InterPro" id="IPR021256">
    <property type="entry name" value="DUF2808"/>
</dbReference>
<sequence length="162" mass="18094">MKKLLVPVAIYTLTTTFLIPNNYANAIEENDSFPHIEGNYQFPQTHWSHVRHTLQVHVPKNSKSVSQLKIKVPTTVKWSHNTNDIVVNKENGQKINTNLSLNGKAILLAFPEAVAPNTKLKIDIKNIKQPFLGNGPVYHLSANLVGSNAEISIGVARFRIHL</sequence>
<evidence type="ECO:0000313" key="2">
    <source>
        <dbReference type="Proteomes" id="UP000606396"/>
    </source>
</evidence>
<dbReference type="Pfam" id="PF10989">
    <property type="entry name" value="DUF2808"/>
    <property type="match status" value="1"/>
</dbReference>